<evidence type="ECO:0000313" key="2">
    <source>
        <dbReference type="EMBL" id="TDQ79147.1"/>
    </source>
</evidence>
<gene>
    <name evidence="2" type="ORF">CLV99_0579</name>
</gene>
<proteinExistence type="predicted"/>
<accession>A0A4R6WJQ6</accession>
<sequence>MNYKKVDIEDWKRKEHFIVYRGAVKCGFSLTVKIEITQVLSFIKEKGCKFYPTMIYLLSKAVNKHQEFRMAMKDKELIIWDEVHPIYTVLHTESEAFSALSTPYTVDFNRFLDDYAETAEKYKGDLRFSPEAPPENHFNVSALPWIDFDGFNLNIADFTDYFAPSFTMGKYKKVGDEILLPLAIQVHHAVCDGLHVAKFIQSLQGYCDDIPNLS</sequence>
<dbReference type="PANTHER" id="PTHR38474">
    <property type="entry name" value="SLR0299 PROTEIN"/>
    <property type="match status" value="1"/>
</dbReference>
<dbReference type="Gene3D" id="3.30.559.10">
    <property type="entry name" value="Chloramphenicol acetyltransferase-like domain"/>
    <property type="match status" value="1"/>
</dbReference>
<dbReference type="PANTHER" id="PTHR38474:SF2">
    <property type="entry name" value="CHLORAMPHENICOL ACETYLTRANSFERASE"/>
    <property type="match status" value="1"/>
</dbReference>
<dbReference type="RefSeq" id="WP_133582960.1">
    <property type="nucleotide sequence ID" value="NZ_SNYV01000011.1"/>
</dbReference>
<comment type="caution">
    <text evidence="2">The sequence shown here is derived from an EMBL/GenBank/DDBJ whole genome shotgun (WGS) entry which is preliminary data.</text>
</comment>
<protein>
    <submittedName>
        <fullName evidence="2">Chloramphenicol O-acetyltransferase type A</fullName>
    </submittedName>
</protein>
<dbReference type="GO" id="GO:0008811">
    <property type="term" value="F:chloramphenicol O-acetyltransferase activity"/>
    <property type="evidence" value="ECO:0007669"/>
    <property type="project" value="InterPro"/>
</dbReference>
<organism evidence="2 3">
    <name type="scientific">Sphingobacterium yanglingense</name>
    <dbReference type="NCBI Taxonomy" id="1437280"/>
    <lineage>
        <taxon>Bacteria</taxon>
        <taxon>Pseudomonadati</taxon>
        <taxon>Bacteroidota</taxon>
        <taxon>Sphingobacteriia</taxon>
        <taxon>Sphingobacteriales</taxon>
        <taxon>Sphingobacteriaceae</taxon>
        <taxon>Sphingobacterium</taxon>
    </lineage>
</organism>
<dbReference type="SUPFAM" id="SSF52777">
    <property type="entry name" value="CoA-dependent acyltransferases"/>
    <property type="match status" value="1"/>
</dbReference>
<dbReference type="NCBIfam" id="NF000491">
    <property type="entry name" value="chloram_CatA"/>
    <property type="match status" value="1"/>
</dbReference>
<keyword evidence="2" id="KW-0808">Transferase</keyword>
<dbReference type="InterPro" id="IPR023213">
    <property type="entry name" value="CAT-like_dom_sf"/>
</dbReference>
<evidence type="ECO:0000256" key="1">
    <source>
        <dbReference type="PIRSR" id="PIRSR000440-1"/>
    </source>
</evidence>
<dbReference type="PIRSF" id="PIRSF000440">
    <property type="entry name" value="CAT"/>
    <property type="match status" value="1"/>
</dbReference>
<dbReference type="EMBL" id="SNYV01000011">
    <property type="protein sequence ID" value="TDQ79147.1"/>
    <property type="molecule type" value="Genomic_DNA"/>
</dbReference>
<keyword evidence="3" id="KW-1185">Reference proteome</keyword>
<reference evidence="2 3" key="1">
    <citation type="submission" date="2019-03" db="EMBL/GenBank/DDBJ databases">
        <title>Genomic Encyclopedia of Archaeal and Bacterial Type Strains, Phase II (KMG-II): from individual species to whole genera.</title>
        <authorList>
            <person name="Goeker M."/>
        </authorList>
    </citation>
    <scope>NUCLEOTIDE SEQUENCE [LARGE SCALE GENOMIC DNA]</scope>
    <source>
        <strain evidence="2 3">DSM 28353</strain>
    </source>
</reference>
<dbReference type="Pfam" id="PF00302">
    <property type="entry name" value="CAT"/>
    <property type="match status" value="1"/>
</dbReference>
<dbReference type="InterPro" id="IPR001707">
    <property type="entry name" value="Cmp_AcTrfase"/>
</dbReference>
<feature type="active site" description="Proton acceptor" evidence="1">
    <location>
        <position position="188"/>
    </location>
</feature>
<name>A0A4R6WJQ6_9SPHI</name>
<dbReference type="Proteomes" id="UP000295292">
    <property type="component" value="Unassembled WGS sequence"/>
</dbReference>
<dbReference type="AlphaFoldDB" id="A0A4R6WJQ6"/>
<dbReference type="OrthoDB" id="9801766at2"/>
<dbReference type="SMART" id="SM01059">
    <property type="entry name" value="CAT"/>
    <property type="match status" value="1"/>
</dbReference>
<evidence type="ECO:0000313" key="3">
    <source>
        <dbReference type="Proteomes" id="UP000295292"/>
    </source>
</evidence>